<proteinExistence type="predicted"/>
<accession>A0A3D9C8M4</accession>
<dbReference type="Gene3D" id="1.10.443.10">
    <property type="entry name" value="Intergrase catalytic core"/>
    <property type="match status" value="1"/>
</dbReference>
<dbReference type="InterPro" id="IPR011010">
    <property type="entry name" value="DNA_brk_join_enz"/>
</dbReference>
<dbReference type="InterPro" id="IPR013762">
    <property type="entry name" value="Integrase-like_cat_sf"/>
</dbReference>
<keyword evidence="1" id="KW-0238">DNA-binding</keyword>
<evidence type="ECO:0000256" key="2">
    <source>
        <dbReference type="ARBA" id="ARBA00023172"/>
    </source>
</evidence>
<dbReference type="Pfam" id="PF13102">
    <property type="entry name" value="Phage_int_SAM_5"/>
    <property type="match status" value="1"/>
</dbReference>
<comment type="caution">
    <text evidence="4">The sequence shown here is derived from an EMBL/GenBank/DDBJ whole genome shotgun (WGS) entry which is preliminary data.</text>
</comment>
<evidence type="ECO:0000313" key="4">
    <source>
        <dbReference type="EMBL" id="REC61852.1"/>
    </source>
</evidence>
<feature type="domain" description="Phage integrase SAM-like" evidence="3">
    <location>
        <begin position="30"/>
        <end position="103"/>
    </location>
</feature>
<protein>
    <recommendedName>
        <fullName evidence="3">Phage integrase SAM-like domain-containing protein</fullName>
    </recommendedName>
</protein>
<evidence type="ECO:0000259" key="3">
    <source>
        <dbReference type="Pfam" id="PF13102"/>
    </source>
</evidence>
<dbReference type="GO" id="GO:0003677">
    <property type="term" value="F:DNA binding"/>
    <property type="evidence" value="ECO:0007669"/>
    <property type="project" value="UniProtKB-KW"/>
</dbReference>
<dbReference type="Gene3D" id="1.10.150.130">
    <property type="match status" value="1"/>
</dbReference>
<dbReference type="InterPro" id="IPR010998">
    <property type="entry name" value="Integrase_recombinase_N"/>
</dbReference>
<dbReference type="AlphaFoldDB" id="A0A3D9C8M4"/>
<organism evidence="4 5">
    <name type="scientific">Chryseobacterium pennae</name>
    <dbReference type="NCBI Taxonomy" id="2258962"/>
    <lineage>
        <taxon>Bacteria</taxon>
        <taxon>Pseudomonadati</taxon>
        <taxon>Bacteroidota</taxon>
        <taxon>Flavobacteriia</taxon>
        <taxon>Flavobacteriales</taxon>
        <taxon>Weeksellaceae</taxon>
        <taxon>Chryseobacterium group</taxon>
        <taxon>Chryseobacterium</taxon>
    </lineage>
</organism>
<evidence type="ECO:0000256" key="1">
    <source>
        <dbReference type="ARBA" id="ARBA00023125"/>
    </source>
</evidence>
<name>A0A3D9C8M4_9FLAO</name>
<evidence type="ECO:0000313" key="5">
    <source>
        <dbReference type="Proteomes" id="UP000256686"/>
    </source>
</evidence>
<dbReference type="SUPFAM" id="SSF56349">
    <property type="entry name" value="DNA breaking-rejoining enzymes"/>
    <property type="match status" value="1"/>
</dbReference>
<sequence length="350" mass="40353">MLQCFISECQKVIDDMEAGTVKRVDGDFYSEHTIRNKRAHINNLSNFTADAFSVLSMEMINESLLRNFHQHLLDRNLAKNTISGNLNTVQFFIRRFQKEKILKFKGELSIFPTEITTAVTLSIEELQELYRMHLPPGQKKVLDIFICQCFLGLRVSDMFRFLKQIEARTRIIDSESFFEIVTGKKGSTVVIPACYIVLIIINRYGKSIQKGFSEAHYNLTIKKIVAKSRIERDVVFWRTEGGRRIERIHSLSFLISSHTARRTFATNGYLAGISPFDLMKITGHKSLASFFRYMRCENIAVALKLSRHGFFKIDFEDTENVITFNTLTQSSSIANNLAESNTHPQNLFKY</sequence>
<reference evidence="5" key="1">
    <citation type="submission" date="2018-06" db="EMBL/GenBank/DDBJ databases">
        <authorList>
            <person name="Lum Nde A."/>
            <person name="Hugo C."/>
        </authorList>
    </citation>
    <scope>NUCLEOTIDE SEQUENCE [LARGE SCALE GENOMIC DNA]</scope>
    <source>
        <strain evidence="5">1_F178</strain>
    </source>
</reference>
<keyword evidence="2" id="KW-0233">DNA recombination</keyword>
<dbReference type="GO" id="GO:0006310">
    <property type="term" value="P:DNA recombination"/>
    <property type="evidence" value="ECO:0007669"/>
    <property type="project" value="UniProtKB-KW"/>
</dbReference>
<gene>
    <name evidence="4" type="ORF">DRF65_14055</name>
</gene>
<dbReference type="InterPro" id="IPR025269">
    <property type="entry name" value="SAM-like_dom"/>
</dbReference>
<dbReference type="EMBL" id="QNVT01000012">
    <property type="protein sequence ID" value="REC61852.1"/>
    <property type="molecule type" value="Genomic_DNA"/>
</dbReference>
<dbReference type="Proteomes" id="UP000256686">
    <property type="component" value="Unassembled WGS sequence"/>
</dbReference>
<dbReference type="GO" id="GO:0015074">
    <property type="term" value="P:DNA integration"/>
    <property type="evidence" value="ECO:0007669"/>
    <property type="project" value="InterPro"/>
</dbReference>
<keyword evidence="5" id="KW-1185">Reference proteome</keyword>